<keyword evidence="4" id="KW-1185">Reference proteome</keyword>
<feature type="transmembrane region" description="Helical" evidence="1">
    <location>
        <begin position="31"/>
        <end position="49"/>
    </location>
</feature>
<reference evidence="3 4" key="1">
    <citation type="journal article" date="2012" name="Proc. Natl. Acad. Sci. U.S.A.">
        <title>Comparative genomics of Ceriporiopsis subvermispora and Phanerochaete chrysosporium provide insight into selective ligninolysis.</title>
        <authorList>
            <person name="Fernandez-Fueyo E."/>
            <person name="Ruiz-Duenas F.J."/>
            <person name="Ferreira P."/>
            <person name="Floudas D."/>
            <person name="Hibbett D.S."/>
            <person name="Canessa P."/>
            <person name="Larrondo L.F."/>
            <person name="James T.Y."/>
            <person name="Seelenfreund D."/>
            <person name="Lobos S."/>
            <person name="Polanco R."/>
            <person name="Tello M."/>
            <person name="Honda Y."/>
            <person name="Watanabe T."/>
            <person name="Watanabe T."/>
            <person name="Ryu J.S."/>
            <person name="Kubicek C.P."/>
            <person name="Schmoll M."/>
            <person name="Gaskell J."/>
            <person name="Hammel K.E."/>
            <person name="St John F.J."/>
            <person name="Vanden Wymelenberg A."/>
            <person name="Sabat G."/>
            <person name="Splinter BonDurant S."/>
            <person name="Syed K."/>
            <person name="Yadav J.S."/>
            <person name="Doddapaneni H."/>
            <person name="Subramanian V."/>
            <person name="Lavin J.L."/>
            <person name="Oguiza J.A."/>
            <person name="Perez G."/>
            <person name="Pisabarro A.G."/>
            <person name="Ramirez L."/>
            <person name="Santoyo F."/>
            <person name="Master E."/>
            <person name="Coutinho P.M."/>
            <person name="Henrissat B."/>
            <person name="Lombard V."/>
            <person name="Magnuson J.K."/>
            <person name="Kuees U."/>
            <person name="Hori C."/>
            <person name="Igarashi K."/>
            <person name="Samejima M."/>
            <person name="Held B.W."/>
            <person name="Barry K.W."/>
            <person name="LaButti K.M."/>
            <person name="Lapidus A."/>
            <person name="Lindquist E.A."/>
            <person name="Lucas S.M."/>
            <person name="Riley R."/>
            <person name="Salamov A.A."/>
            <person name="Hoffmeister D."/>
            <person name="Schwenk D."/>
            <person name="Hadar Y."/>
            <person name="Yarden O."/>
            <person name="de Vries R.P."/>
            <person name="Wiebenga A."/>
            <person name="Stenlid J."/>
            <person name="Eastwood D."/>
            <person name="Grigoriev I.V."/>
            <person name="Berka R.M."/>
            <person name="Blanchette R.A."/>
            <person name="Kersten P."/>
            <person name="Martinez A.T."/>
            <person name="Vicuna R."/>
            <person name="Cullen D."/>
        </authorList>
    </citation>
    <scope>NUCLEOTIDE SEQUENCE [LARGE SCALE GENOMIC DNA]</scope>
    <source>
        <strain evidence="3 4">B</strain>
    </source>
</reference>
<feature type="transmembrane region" description="Helical" evidence="1">
    <location>
        <begin position="136"/>
        <end position="156"/>
    </location>
</feature>
<feature type="transmembrane region" description="Helical" evidence="1">
    <location>
        <begin position="69"/>
        <end position="85"/>
    </location>
</feature>
<dbReference type="EMBL" id="KB445793">
    <property type="protein sequence ID" value="EMD39647.1"/>
    <property type="molecule type" value="Genomic_DNA"/>
</dbReference>
<evidence type="ECO:0000313" key="3">
    <source>
        <dbReference type="EMBL" id="EMD39647.1"/>
    </source>
</evidence>
<dbReference type="Proteomes" id="UP000016930">
    <property type="component" value="Unassembled WGS sequence"/>
</dbReference>
<keyword evidence="1" id="KW-1133">Transmembrane helix</keyword>
<protein>
    <recommendedName>
        <fullName evidence="2">DUF6533 domain-containing protein</fullName>
    </recommendedName>
</protein>
<dbReference type="AlphaFoldDB" id="M2RME8"/>
<name>M2RME8_CERS8</name>
<feature type="transmembrane region" description="Helical" evidence="1">
    <location>
        <begin position="105"/>
        <end position="124"/>
    </location>
</feature>
<dbReference type="Pfam" id="PF20151">
    <property type="entry name" value="DUF6533"/>
    <property type="match status" value="1"/>
</dbReference>
<accession>M2RME8</accession>
<keyword evidence="1" id="KW-0812">Transmembrane</keyword>
<sequence length="239" mass="26945">MFLYCPNDIDEYDLLPFLQAKHLFTSDGRPTSWIGSCCTVAASTLIFYYHASTLAKEVEFMWGRKRSSVTALFHVNRWAILLWAVQEITSLIPLKTLSSYIRLQLANDAVGLVLAIIWAVFSAYRVFAISERNVRLSVAVLLLILIPVGLNAYTYFASSWEQIKNLPLLGVVCDSGSNLSPTALSKLTLGTRLCAIVADVITLIITWHRTWHAKRHADRNNLKTPLTTLLFRDGSIYFM</sequence>
<dbReference type="InterPro" id="IPR045340">
    <property type="entry name" value="DUF6533"/>
</dbReference>
<evidence type="ECO:0000256" key="1">
    <source>
        <dbReference type="SAM" id="Phobius"/>
    </source>
</evidence>
<feature type="transmembrane region" description="Helical" evidence="1">
    <location>
        <begin position="189"/>
        <end position="207"/>
    </location>
</feature>
<gene>
    <name evidence="3" type="ORF">CERSUDRAFT_121870</name>
</gene>
<feature type="domain" description="DUF6533" evidence="2">
    <location>
        <begin position="37"/>
        <end position="82"/>
    </location>
</feature>
<keyword evidence="1" id="KW-0472">Membrane</keyword>
<organism evidence="3 4">
    <name type="scientific">Ceriporiopsis subvermispora (strain B)</name>
    <name type="common">White-rot fungus</name>
    <name type="synonym">Gelatoporia subvermispora</name>
    <dbReference type="NCBI Taxonomy" id="914234"/>
    <lineage>
        <taxon>Eukaryota</taxon>
        <taxon>Fungi</taxon>
        <taxon>Dikarya</taxon>
        <taxon>Basidiomycota</taxon>
        <taxon>Agaricomycotina</taxon>
        <taxon>Agaricomycetes</taxon>
        <taxon>Polyporales</taxon>
        <taxon>Gelatoporiaceae</taxon>
        <taxon>Gelatoporia</taxon>
    </lineage>
</organism>
<dbReference type="HOGENOM" id="CLU_053360_3_0_1"/>
<dbReference type="OrthoDB" id="2802397at2759"/>
<evidence type="ECO:0000313" key="4">
    <source>
        <dbReference type="Proteomes" id="UP000016930"/>
    </source>
</evidence>
<proteinExistence type="predicted"/>
<evidence type="ECO:0000259" key="2">
    <source>
        <dbReference type="Pfam" id="PF20151"/>
    </source>
</evidence>